<dbReference type="InterPro" id="IPR033749">
    <property type="entry name" value="Polyprenyl_synt_CS"/>
</dbReference>
<keyword evidence="1" id="KW-0479">Metal-binding</keyword>
<dbReference type="InterPro" id="IPR000092">
    <property type="entry name" value="Polyprenyl_synt"/>
</dbReference>
<dbReference type="InterPro" id="IPR008949">
    <property type="entry name" value="Isoprenoid_synthase_dom_sf"/>
</dbReference>
<dbReference type="SFLD" id="SFLDS00005">
    <property type="entry name" value="Isoprenoid_Synthase_Type_I"/>
    <property type="match status" value="1"/>
</dbReference>
<keyword evidence="2" id="KW-0460">Magnesium</keyword>
<organism evidence="3 4">
    <name type="scientific">Tenebrio molitor</name>
    <name type="common">Yellow mealworm beetle</name>
    <dbReference type="NCBI Taxonomy" id="7067"/>
    <lineage>
        <taxon>Eukaryota</taxon>
        <taxon>Metazoa</taxon>
        <taxon>Ecdysozoa</taxon>
        <taxon>Arthropoda</taxon>
        <taxon>Hexapoda</taxon>
        <taxon>Insecta</taxon>
        <taxon>Pterygota</taxon>
        <taxon>Neoptera</taxon>
        <taxon>Endopterygota</taxon>
        <taxon>Coleoptera</taxon>
        <taxon>Polyphaga</taxon>
        <taxon>Cucujiformia</taxon>
        <taxon>Tenebrionidae</taxon>
        <taxon>Tenebrio</taxon>
    </lineage>
</organism>
<protein>
    <recommendedName>
        <fullName evidence="5">Geranylgeranyl pyrophosphate synthase</fullName>
    </recommendedName>
</protein>
<dbReference type="Gene3D" id="1.10.600.10">
    <property type="entry name" value="Farnesyl Diphosphate Synthase"/>
    <property type="match status" value="4"/>
</dbReference>
<dbReference type="PROSITE" id="PS00444">
    <property type="entry name" value="POLYPRENYL_SYNTHASE_2"/>
    <property type="match status" value="1"/>
</dbReference>
<reference evidence="3" key="2">
    <citation type="submission" date="2021-08" db="EMBL/GenBank/DDBJ databases">
        <authorList>
            <person name="Eriksson T."/>
        </authorList>
    </citation>
    <scope>NUCLEOTIDE SEQUENCE</scope>
    <source>
        <strain evidence="3">Stoneville</strain>
        <tissue evidence="3">Whole head</tissue>
    </source>
</reference>
<evidence type="ECO:0008006" key="5">
    <source>
        <dbReference type="Google" id="ProtNLM"/>
    </source>
</evidence>
<dbReference type="GO" id="GO:0004659">
    <property type="term" value="F:prenyltransferase activity"/>
    <property type="evidence" value="ECO:0007669"/>
    <property type="project" value="InterPro"/>
</dbReference>
<proteinExistence type="predicted"/>
<reference evidence="3" key="1">
    <citation type="journal article" date="2020" name="J Insects Food Feed">
        <title>The yellow mealworm (Tenebrio molitor) genome: a resource for the emerging insects as food and feed industry.</title>
        <authorList>
            <person name="Eriksson T."/>
            <person name="Andere A."/>
            <person name="Kelstrup H."/>
            <person name="Emery V."/>
            <person name="Picard C."/>
        </authorList>
    </citation>
    <scope>NUCLEOTIDE SEQUENCE</scope>
    <source>
        <strain evidence="3">Stoneville</strain>
        <tissue evidence="3">Whole head</tissue>
    </source>
</reference>
<sequence length="635" mass="73582">MVGLNNRSKYYSKHNDEAEDESLLQPFVHIARIPGKKVRSKLCQALNNWMHISEEKLRQIEDVLEMLHNASLLLDDIQDDSILRRSVPTAHSIYGVSRTVNSANYAAFVTFEKVLDIGDPKGIQITIEKCLDLYRGQGMELYWRDNFICPTLDEYKLMCIRKTGGLFLLAIQLIQLFSDVKDDFTKFGESVGLFFQIRDDYMNLCSKEYTISKTFCDDLTEGKFSFPVIHAIQTHPEDKRLLTMTDAALRHIFESKYVDKEKNEILLQSIIHTAKTLEKSIRLKFMRALNYWFKVPKDKFEVINDVMLIKQSRVALCADVDENCQFRQNLATANAVYGPADALNACTYSSFIDMEKIWSFKNIEMVKLAAKSGVQFYRGKGMEISWTNSLKCPTEEEYFKVAVRMMDLITTRSCYSKDNDREEDEVLLQPYLQFTQVGHARAQYMSNMFHCFNYWLKVPQEKFKQIINIFETLYNSFVMLDDMCDDSVVRSGVPVVHSIYGLPHTLNSVNYANSNALEKLLDLGDPRIMSLYIEHGQKRHGGNGMEIYWRDNIICPTEEEYLEMAVPNILKQRTTSYELKKYFVSILEKYGSFDYTLEVLNKLKNEAVQEVERLGGNPYIDNVVEYILDKLETVG</sequence>
<dbReference type="SUPFAM" id="SSF48576">
    <property type="entry name" value="Terpenoid synthases"/>
    <property type="match status" value="3"/>
</dbReference>
<keyword evidence="4" id="KW-1185">Reference proteome</keyword>
<accession>A0A8J6HJ74</accession>
<dbReference type="AlphaFoldDB" id="A0A8J6HJ74"/>
<evidence type="ECO:0000256" key="2">
    <source>
        <dbReference type="ARBA" id="ARBA00022842"/>
    </source>
</evidence>
<dbReference type="CDD" id="cd00867">
    <property type="entry name" value="Trans_IPPS"/>
    <property type="match status" value="1"/>
</dbReference>
<dbReference type="Proteomes" id="UP000719412">
    <property type="component" value="Unassembled WGS sequence"/>
</dbReference>
<evidence type="ECO:0000256" key="1">
    <source>
        <dbReference type="ARBA" id="ARBA00022723"/>
    </source>
</evidence>
<dbReference type="EMBL" id="JABDTM020023217">
    <property type="protein sequence ID" value="KAH0815338.1"/>
    <property type="molecule type" value="Genomic_DNA"/>
</dbReference>
<dbReference type="GO" id="GO:0008299">
    <property type="term" value="P:isoprenoid biosynthetic process"/>
    <property type="evidence" value="ECO:0007669"/>
    <property type="project" value="InterPro"/>
</dbReference>
<evidence type="ECO:0000313" key="3">
    <source>
        <dbReference type="EMBL" id="KAH0815338.1"/>
    </source>
</evidence>
<dbReference type="PANTHER" id="PTHR12001">
    <property type="entry name" value="GERANYLGERANYL PYROPHOSPHATE SYNTHASE"/>
    <property type="match status" value="1"/>
</dbReference>
<dbReference type="PANTHER" id="PTHR12001:SF44">
    <property type="entry name" value="GERANYLGERANYL PYROPHOSPHATE SYNTHASE"/>
    <property type="match status" value="1"/>
</dbReference>
<comment type="caution">
    <text evidence="3">The sequence shown here is derived from an EMBL/GenBank/DDBJ whole genome shotgun (WGS) entry which is preliminary data.</text>
</comment>
<dbReference type="CDD" id="cd00685">
    <property type="entry name" value="Trans_IPPS_HT"/>
    <property type="match status" value="1"/>
</dbReference>
<dbReference type="Pfam" id="PF00348">
    <property type="entry name" value="polyprenyl_synt"/>
    <property type="match status" value="3"/>
</dbReference>
<gene>
    <name evidence="3" type="ORF">GEV33_007453</name>
</gene>
<evidence type="ECO:0000313" key="4">
    <source>
        <dbReference type="Proteomes" id="UP000719412"/>
    </source>
</evidence>
<dbReference type="GO" id="GO:0046872">
    <property type="term" value="F:metal ion binding"/>
    <property type="evidence" value="ECO:0007669"/>
    <property type="project" value="UniProtKB-KW"/>
</dbReference>
<name>A0A8J6HJ74_TENMO</name>
<dbReference type="GO" id="GO:0042811">
    <property type="term" value="P:pheromone biosynthetic process"/>
    <property type="evidence" value="ECO:0007669"/>
    <property type="project" value="UniProtKB-ARBA"/>
</dbReference>